<name>Q708T9_9BURK</name>
<proteinExistence type="predicted"/>
<feature type="non-terminal residue" evidence="1">
    <location>
        <position position="154"/>
    </location>
</feature>
<dbReference type="Gene3D" id="3.90.380.10">
    <property type="entry name" value="Naphthalene 1,2-dioxygenase Alpha Subunit, Chain A, domain 1"/>
    <property type="match status" value="1"/>
</dbReference>
<keyword evidence="1" id="KW-0223">Dioxygenase</keyword>
<accession>Q708T9</accession>
<protein>
    <submittedName>
        <fullName evidence="1">Benzene dioxygenase</fullName>
    </submittedName>
</protein>
<reference evidence="1" key="1">
    <citation type="submission" date="2003-11" db="EMBL/GenBank/DDBJ databases">
        <title>Biodiversity and bioactivity in benzene contaminated soil.</title>
        <authorList>
            <person name="Prachyanusorn P.P."/>
        </authorList>
    </citation>
    <scope>NUCLEOTIDE SEQUENCE</scope>
    <source>
        <strain evidence="1">BZN2</strain>
    </source>
</reference>
<dbReference type="AlphaFoldDB" id="Q708T9"/>
<gene>
    <name evidence="1" type="primary">bedC1</name>
</gene>
<sequence length="154" mass="16477">LLCQPLFGLSHLSGIIAGLTEDLESADLAPPKFSKQYRASWGGHGSGFYIGDPNIMLAIMGPKVTSLLHPRPRGGKTRPPVLGSIEPPARKSCWSTSLSPLHVPSYPAVHRDPYHGIPPQAPFQLARVGPSTRPSPARCSLMLMTAAVSSSTFR</sequence>
<dbReference type="EMBL" id="AJ609535">
    <property type="protein sequence ID" value="CAE82172.1"/>
    <property type="molecule type" value="Genomic_DNA"/>
</dbReference>
<organism evidence="1">
    <name type="scientific">Burkholderia sp. BZN2</name>
    <dbReference type="NCBI Taxonomy" id="256843"/>
    <lineage>
        <taxon>Bacteria</taxon>
        <taxon>Pseudomonadati</taxon>
        <taxon>Pseudomonadota</taxon>
        <taxon>Betaproteobacteria</taxon>
        <taxon>Burkholderiales</taxon>
        <taxon>Burkholderiaceae</taxon>
        <taxon>Burkholderia</taxon>
    </lineage>
</organism>
<dbReference type="GO" id="GO:0051213">
    <property type="term" value="F:dioxygenase activity"/>
    <property type="evidence" value="ECO:0007669"/>
    <property type="project" value="UniProtKB-KW"/>
</dbReference>
<feature type="non-terminal residue" evidence="1">
    <location>
        <position position="1"/>
    </location>
</feature>
<keyword evidence="1" id="KW-0560">Oxidoreductase</keyword>
<evidence type="ECO:0000313" key="1">
    <source>
        <dbReference type="EMBL" id="CAE82172.1"/>
    </source>
</evidence>